<evidence type="ECO:0000259" key="14">
    <source>
        <dbReference type="Pfam" id="PF07715"/>
    </source>
</evidence>
<dbReference type="PROSITE" id="PS52016">
    <property type="entry name" value="TONB_DEPENDENT_REC_3"/>
    <property type="match status" value="1"/>
</dbReference>
<proteinExistence type="inferred from homology"/>
<evidence type="ECO:0000256" key="9">
    <source>
        <dbReference type="ARBA" id="ARBA00023237"/>
    </source>
</evidence>
<keyword evidence="16" id="KW-1185">Reference proteome</keyword>
<dbReference type="CDD" id="cd01347">
    <property type="entry name" value="ligand_gated_channel"/>
    <property type="match status" value="1"/>
</dbReference>
<evidence type="ECO:0000256" key="10">
    <source>
        <dbReference type="PROSITE-ProRule" id="PRU01360"/>
    </source>
</evidence>
<keyword evidence="8 10" id="KW-0472">Membrane</keyword>
<dbReference type="InterPro" id="IPR039426">
    <property type="entry name" value="TonB-dep_rcpt-like"/>
</dbReference>
<dbReference type="PANTHER" id="PTHR30069:SF53">
    <property type="entry name" value="COLICIN I RECEPTOR-RELATED"/>
    <property type="match status" value="1"/>
</dbReference>
<evidence type="ECO:0000256" key="6">
    <source>
        <dbReference type="ARBA" id="ARBA00023065"/>
    </source>
</evidence>
<feature type="domain" description="TonB-dependent receptor plug" evidence="14">
    <location>
        <begin position="54"/>
        <end position="161"/>
    </location>
</feature>
<dbReference type="Proteomes" id="UP001369082">
    <property type="component" value="Unassembled WGS sequence"/>
</dbReference>
<keyword evidence="2 10" id="KW-0813">Transport</keyword>
<feature type="signal peptide" evidence="12">
    <location>
        <begin position="1"/>
        <end position="23"/>
    </location>
</feature>
<evidence type="ECO:0000256" key="7">
    <source>
        <dbReference type="ARBA" id="ARBA00023077"/>
    </source>
</evidence>
<accession>A0ABU9GSK7</accession>
<comment type="subcellular location">
    <subcellularLocation>
        <location evidence="1 10">Cell outer membrane</location>
        <topology evidence="1 10">Multi-pass membrane protein</topology>
    </subcellularLocation>
</comment>
<gene>
    <name evidence="15" type="ORF">V6256_11315</name>
</gene>
<keyword evidence="5 12" id="KW-0732">Signal</keyword>
<keyword evidence="3 10" id="KW-1134">Transmembrane beta strand</keyword>
<evidence type="ECO:0000256" key="5">
    <source>
        <dbReference type="ARBA" id="ARBA00022729"/>
    </source>
</evidence>
<protein>
    <submittedName>
        <fullName evidence="15">TonB-dependent receptor</fullName>
    </submittedName>
</protein>
<comment type="caution">
    <text evidence="15">The sequence shown here is derived from an EMBL/GenBank/DDBJ whole genome shotgun (WGS) entry which is preliminary data.</text>
</comment>
<evidence type="ECO:0000256" key="3">
    <source>
        <dbReference type="ARBA" id="ARBA00022452"/>
    </source>
</evidence>
<dbReference type="RefSeq" id="WP_341598322.1">
    <property type="nucleotide sequence ID" value="NZ_JBAKAZ010000044.1"/>
</dbReference>
<keyword evidence="7 11" id="KW-0798">TonB box</keyword>
<evidence type="ECO:0000256" key="8">
    <source>
        <dbReference type="ARBA" id="ARBA00023136"/>
    </source>
</evidence>
<evidence type="ECO:0000313" key="16">
    <source>
        <dbReference type="Proteomes" id="UP001369082"/>
    </source>
</evidence>
<dbReference type="EMBL" id="JBAKAZ010000044">
    <property type="protein sequence ID" value="MEL0630194.1"/>
    <property type="molecule type" value="Genomic_DNA"/>
</dbReference>
<dbReference type="SUPFAM" id="SSF56935">
    <property type="entry name" value="Porins"/>
    <property type="match status" value="1"/>
</dbReference>
<dbReference type="Pfam" id="PF07715">
    <property type="entry name" value="Plug"/>
    <property type="match status" value="1"/>
</dbReference>
<evidence type="ECO:0000259" key="13">
    <source>
        <dbReference type="Pfam" id="PF00593"/>
    </source>
</evidence>
<evidence type="ECO:0000313" key="15">
    <source>
        <dbReference type="EMBL" id="MEL0630194.1"/>
    </source>
</evidence>
<dbReference type="Gene3D" id="2.40.170.20">
    <property type="entry name" value="TonB-dependent receptor, beta-barrel domain"/>
    <property type="match status" value="1"/>
</dbReference>
<dbReference type="InterPro" id="IPR037066">
    <property type="entry name" value="Plug_dom_sf"/>
</dbReference>
<evidence type="ECO:0000256" key="12">
    <source>
        <dbReference type="SAM" id="SignalP"/>
    </source>
</evidence>
<feature type="domain" description="TonB-dependent receptor-like beta-barrel" evidence="13">
    <location>
        <begin position="223"/>
        <end position="608"/>
    </location>
</feature>
<keyword evidence="4 10" id="KW-0812">Transmembrane</keyword>
<keyword evidence="15" id="KW-0675">Receptor</keyword>
<reference evidence="15 16" key="1">
    <citation type="submission" date="2024-02" db="EMBL/GenBank/DDBJ databases">
        <title>Bacteria isolated from the canopy kelp, Nereocystis luetkeana.</title>
        <authorList>
            <person name="Pfister C.A."/>
            <person name="Younker I.T."/>
            <person name="Light S.H."/>
        </authorList>
    </citation>
    <scope>NUCLEOTIDE SEQUENCE [LARGE SCALE GENOMIC DNA]</scope>
    <source>
        <strain evidence="15 16">TI.1.05</strain>
    </source>
</reference>
<name>A0ABU9GSK7_9GAMM</name>
<organism evidence="15 16">
    <name type="scientific">Psychromonas aquatilis</name>
    <dbReference type="NCBI Taxonomy" id="2005072"/>
    <lineage>
        <taxon>Bacteria</taxon>
        <taxon>Pseudomonadati</taxon>
        <taxon>Pseudomonadota</taxon>
        <taxon>Gammaproteobacteria</taxon>
        <taxon>Alteromonadales</taxon>
        <taxon>Psychromonadaceae</taxon>
        <taxon>Psychromonas</taxon>
    </lineage>
</organism>
<dbReference type="InterPro" id="IPR012910">
    <property type="entry name" value="Plug_dom"/>
</dbReference>
<dbReference type="PANTHER" id="PTHR30069">
    <property type="entry name" value="TONB-DEPENDENT OUTER MEMBRANE RECEPTOR"/>
    <property type="match status" value="1"/>
</dbReference>
<evidence type="ECO:0000256" key="2">
    <source>
        <dbReference type="ARBA" id="ARBA00022448"/>
    </source>
</evidence>
<dbReference type="Gene3D" id="2.170.130.10">
    <property type="entry name" value="TonB-dependent receptor, plug domain"/>
    <property type="match status" value="1"/>
</dbReference>
<keyword evidence="9 10" id="KW-0998">Cell outer membrane</keyword>
<dbReference type="InterPro" id="IPR036942">
    <property type="entry name" value="Beta-barrel_TonB_sf"/>
</dbReference>
<comment type="similarity">
    <text evidence="10 11">Belongs to the TonB-dependent receptor family.</text>
</comment>
<dbReference type="InterPro" id="IPR000531">
    <property type="entry name" value="Beta-barrel_TonB"/>
</dbReference>
<dbReference type="Pfam" id="PF00593">
    <property type="entry name" value="TonB_dep_Rec_b-barrel"/>
    <property type="match status" value="1"/>
</dbReference>
<keyword evidence="6" id="KW-0406">Ion transport</keyword>
<evidence type="ECO:0000256" key="11">
    <source>
        <dbReference type="RuleBase" id="RU003357"/>
    </source>
</evidence>
<sequence>MSTFRYTPITLAAISLFTAPVFAEDTATEETGERMNIMIVKGVTNIINDEDSRTETGTAITIITEKDIEQQQATTVADILKNSPGVTIASNGGLGKKTSVFMRGAASESVVVVIDGVRVTDQSSASGGFDFANLMADGIERIEVIRGSQSALWGSDALGGVINIITKEGGNGFNATGTVELGANNYAKQFVNINGGDEKAHYSLSVANLTTDGISAGTGSDDDPDDDGYRNTMVNFKAGYRFNDIFAIDGVARYTDAKSEYDAYGYTSGADNDVYSLDEQRTAKINLYVNLLDSRWNNRLSLSYADTTSENFDPNGWNGDYTENSGETIKAEVQSDYLLSTDNFEQRFTFAGEIQKDTFLPWNSGSTPDEQKMESTAIIGEYHLNWHEKVFFTGSLRHDFNSEFDDTNTYKLALSVWATDSIRLHTSHGTGVKNPTFSQLFGAYATPDLESETSISTDMGIEYNFANQRGYIDFTYFDAEYENGIRWNQTLNTGNGAYENQDENVQGIELSSTFNVNEDYTISGQYTYLMTEDGTVDKKELIRRPKHSATLNNNYQVNNKLNTNLGINYVGERYDYGYVELDDYTLVNLGVSYQLTEHFSIHGRVENVLDKDYVVITDYGVDPFSAYIGVTFK</sequence>
<evidence type="ECO:0000256" key="1">
    <source>
        <dbReference type="ARBA" id="ARBA00004571"/>
    </source>
</evidence>
<feature type="chain" id="PRO_5046434912" evidence="12">
    <location>
        <begin position="24"/>
        <end position="633"/>
    </location>
</feature>
<evidence type="ECO:0000256" key="4">
    <source>
        <dbReference type="ARBA" id="ARBA00022692"/>
    </source>
</evidence>